<protein>
    <submittedName>
        <fullName evidence="1">Uncharacterized protein</fullName>
    </submittedName>
</protein>
<sequence>MAQFGGDTSVLQQVFHPVSDLLLDLDKPDKAAAAVEKLIARADESRPVLIKEVQGDAPLIRRGWMIVALKAMPGDNVDAVLEKLRQESDSELVRTWTAAALIARAKNLDELLGLAPTSGTGRRDPLDRPFMARFQEFLQQPDQEVPLEKLVAITTRNSHLTSIAVPIILQQGPAPLTQIMLQARENRNVRQQAAALLGTMELQGNHEVAEAVANALKFDPQAKEVPWAGGPLFLPGLVWNAEPNRQHARALSRHLIAWMLWADRQQQQETLNQILNNLNSNLMAQSAGYRLVSGVREIDEISPATLAWLKEWKRAFGREVLLDVLQEQGVSDDPHYSKALE</sequence>
<proteinExistence type="predicted"/>
<reference evidence="1 2" key="1">
    <citation type="submission" date="2019-02" db="EMBL/GenBank/DDBJ databases">
        <title>Deep-cultivation of Planctomycetes and their phenomic and genomic characterization uncovers novel biology.</title>
        <authorList>
            <person name="Wiegand S."/>
            <person name="Jogler M."/>
            <person name="Boedeker C."/>
            <person name="Pinto D."/>
            <person name="Vollmers J."/>
            <person name="Rivas-Marin E."/>
            <person name="Kohn T."/>
            <person name="Peeters S.H."/>
            <person name="Heuer A."/>
            <person name="Rast P."/>
            <person name="Oberbeckmann S."/>
            <person name="Bunk B."/>
            <person name="Jeske O."/>
            <person name="Meyerdierks A."/>
            <person name="Storesund J.E."/>
            <person name="Kallscheuer N."/>
            <person name="Luecker S."/>
            <person name="Lage O.M."/>
            <person name="Pohl T."/>
            <person name="Merkel B.J."/>
            <person name="Hornburger P."/>
            <person name="Mueller R.-W."/>
            <person name="Bruemmer F."/>
            <person name="Labrenz M."/>
            <person name="Spormann A.M."/>
            <person name="Op den Camp H."/>
            <person name="Overmann J."/>
            <person name="Amann R."/>
            <person name="Jetten M.S.M."/>
            <person name="Mascher T."/>
            <person name="Medema M.H."/>
            <person name="Devos D.P."/>
            <person name="Kaster A.-K."/>
            <person name="Ovreas L."/>
            <person name="Rohde M."/>
            <person name="Galperin M.Y."/>
            <person name="Jogler C."/>
        </authorList>
    </citation>
    <scope>NUCLEOTIDE SEQUENCE [LARGE SCALE GENOMIC DNA]</scope>
    <source>
        <strain evidence="1 2">Pla85_3_4</strain>
    </source>
</reference>
<gene>
    <name evidence="1" type="ORF">Pla8534_57950</name>
</gene>
<keyword evidence="2" id="KW-1185">Reference proteome</keyword>
<name>A0A518E1G0_9BACT</name>
<organism evidence="1 2">
    <name type="scientific">Lignipirellula cremea</name>
    <dbReference type="NCBI Taxonomy" id="2528010"/>
    <lineage>
        <taxon>Bacteria</taxon>
        <taxon>Pseudomonadati</taxon>
        <taxon>Planctomycetota</taxon>
        <taxon>Planctomycetia</taxon>
        <taxon>Pirellulales</taxon>
        <taxon>Pirellulaceae</taxon>
        <taxon>Lignipirellula</taxon>
    </lineage>
</organism>
<dbReference type="EMBL" id="CP036433">
    <property type="protein sequence ID" value="QDU97936.1"/>
    <property type="molecule type" value="Genomic_DNA"/>
</dbReference>
<dbReference type="KEGG" id="lcre:Pla8534_57950"/>
<dbReference type="AlphaFoldDB" id="A0A518E1G0"/>
<dbReference type="Proteomes" id="UP000317648">
    <property type="component" value="Chromosome"/>
</dbReference>
<accession>A0A518E1G0</accession>
<evidence type="ECO:0000313" key="1">
    <source>
        <dbReference type="EMBL" id="QDU97936.1"/>
    </source>
</evidence>
<evidence type="ECO:0000313" key="2">
    <source>
        <dbReference type="Proteomes" id="UP000317648"/>
    </source>
</evidence>